<reference evidence="1 2" key="1">
    <citation type="submission" date="2023-11" db="EMBL/GenBank/DDBJ databases">
        <authorList>
            <person name="Hedman E."/>
            <person name="Englund M."/>
            <person name="Stromberg M."/>
            <person name="Nyberg Akerstrom W."/>
            <person name="Nylinder S."/>
            <person name="Jareborg N."/>
            <person name="Kallberg Y."/>
            <person name="Kronander E."/>
        </authorList>
    </citation>
    <scope>NUCLEOTIDE SEQUENCE [LARGE SCALE GENOMIC DNA]</scope>
</reference>
<gene>
    <name evidence="1" type="ORF">PARMNEM_LOCUS4219</name>
</gene>
<organism evidence="1 2">
    <name type="scientific">Parnassius mnemosyne</name>
    <name type="common">clouded apollo</name>
    <dbReference type="NCBI Taxonomy" id="213953"/>
    <lineage>
        <taxon>Eukaryota</taxon>
        <taxon>Metazoa</taxon>
        <taxon>Ecdysozoa</taxon>
        <taxon>Arthropoda</taxon>
        <taxon>Hexapoda</taxon>
        <taxon>Insecta</taxon>
        <taxon>Pterygota</taxon>
        <taxon>Neoptera</taxon>
        <taxon>Endopterygota</taxon>
        <taxon>Lepidoptera</taxon>
        <taxon>Glossata</taxon>
        <taxon>Ditrysia</taxon>
        <taxon>Papilionoidea</taxon>
        <taxon>Papilionidae</taxon>
        <taxon>Parnassiinae</taxon>
        <taxon>Parnassini</taxon>
        <taxon>Parnassius</taxon>
        <taxon>Driopa</taxon>
    </lineage>
</organism>
<dbReference type="Proteomes" id="UP001314205">
    <property type="component" value="Unassembled WGS sequence"/>
</dbReference>
<evidence type="ECO:0000313" key="2">
    <source>
        <dbReference type="Proteomes" id="UP001314205"/>
    </source>
</evidence>
<keyword evidence="2" id="KW-1185">Reference proteome</keyword>
<protein>
    <submittedName>
        <fullName evidence="1">Uncharacterized protein</fullName>
    </submittedName>
</protein>
<dbReference type="AlphaFoldDB" id="A0AAV1KI24"/>
<name>A0AAV1KI24_9NEOP</name>
<dbReference type="EMBL" id="CAVLGL010000046">
    <property type="protein sequence ID" value="CAK1582725.1"/>
    <property type="molecule type" value="Genomic_DNA"/>
</dbReference>
<evidence type="ECO:0000313" key="1">
    <source>
        <dbReference type="EMBL" id="CAK1582725.1"/>
    </source>
</evidence>
<proteinExistence type="predicted"/>
<comment type="caution">
    <text evidence="1">The sequence shown here is derived from an EMBL/GenBank/DDBJ whole genome shotgun (WGS) entry which is preliminary data.</text>
</comment>
<accession>A0AAV1KI24</accession>
<sequence length="240" mass="26707">MACCCKSGRTNKSSVSCLGRCDLPKHRCLNKEEIKPGPVPKYMGWHYTAKDAPEHQLRCGWRPGHISCSVLRKIERHNCMKSGECGAPCTIERYNCMKSVECDAPCTTSCSRPTCLKSCCMTPKCVSICPSTTSCKPPICGQPLIRVIRHGGQYSICTKPSNIINTPSGPYPLKYVLNTNDSEDKEETAKYSVEAKFNDYHFDYTSSQSSFVLDFSPPNQKCYKTCPKKSAICLLSEAKK</sequence>